<dbReference type="AlphaFoldDB" id="A0A834P7G8"/>
<accession>A0A834P7G8</accession>
<dbReference type="Gene3D" id="3.50.50.60">
    <property type="entry name" value="FAD/NAD(P)-binding domain"/>
    <property type="match status" value="1"/>
</dbReference>
<comment type="caution">
    <text evidence="1">The sequence shown here is derived from an EMBL/GenBank/DDBJ whole genome shotgun (WGS) entry which is preliminary data.</text>
</comment>
<evidence type="ECO:0000313" key="1">
    <source>
        <dbReference type="EMBL" id="KAF7431586.1"/>
    </source>
</evidence>
<dbReference type="Proteomes" id="UP000600918">
    <property type="component" value="Unassembled WGS sequence"/>
</dbReference>
<organism evidence="1 2">
    <name type="scientific">Vespula pensylvanica</name>
    <name type="common">Western yellow jacket</name>
    <name type="synonym">Wasp</name>
    <dbReference type="NCBI Taxonomy" id="30213"/>
    <lineage>
        <taxon>Eukaryota</taxon>
        <taxon>Metazoa</taxon>
        <taxon>Ecdysozoa</taxon>
        <taxon>Arthropoda</taxon>
        <taxon>Hexapoda</taxon>
        <taxon>Insecta</taxon>
        <taxon>Pterygota</taxon>
        <taxon>Neoptera</taxon>
        <taxon>Endopterygota</taxon>
        <taxon>Hymenoptera</taxon>
        <taxon>Apocrita</taxon>
        <taxon>Aculeata</taxon>
        <taxon>Vespoidea</taxon>
        <taxon>Vespidae</taxon>
        <taxon>Vespinae</taxon>
        <taxon>Vespula</taxon>
    </lineage>
</organism>
<reference evidence="1" key="1">
    <citation type="journal article" date="2020" name="G3 (Bethesda)">
        <title>High-Quality Assemblies for Three Invasive Social Wasps from the &lt;i&gt;Vespula&lt;/i&gt; Genus.</title>
        <authorList>
            <person name="Harrop T.W.R."/>
            <person name="Guhlin J."/>
            <person name="McLaughlin G.M."/>
            <person name="Permina E."/>
            <person name="Stockwell P."/>
            <person name="Gilligan J."/>
            <person name="Le Lec M.F."/>
            <person name="Gruber M.A.M."/>
            <person name="Quinn O."/>
            <person name="Lovegrove M."/>
            <person name="Duncan E.J."/>
            <person name="Remnant E.J."/>
            <person name="Van Eeckhoven J."/>
            <person name="Graham B."/>
            <person name="Knapp R.A."/>
            <person name="Langford K.W."/>
            <person name="Kronenberg Z."/>
            <person name="Press M.O."/>
            <person name="Eacker S.M."/>
            <person name="Wilson-Rankin E.E."/>
            <person name="Purcell J."/>
            <person name="Lester P.J."/>
            <person name="Dearden P.K."/>
        </authorList>
    </citation>
    <scope>NUCLEOTIDE SEQUENCE</scope>
    <source>
        <strain evidence="1">Volc-1</strain>
    </source>
</reference>
<evidence type="ECO:0000313" key="2">
    <source>
        <dbReference type="Proteomes" id="UP000600918"/>
    </source>
</evidence>
<dbReference type="InterPro" id="IPR036188">
    <property type="entry name" value="FAD/NAD-bd_sf"/>
</dbReference>
<protein>
    <submittedName>
        <fullName evidence="1">Uncharacterized protein</fullName>
    </submittedName>
</protein>
<proteinExistence type="predicted"/>
<sequence length="116" mass="13553">MDRENQSRVMKNLLKEYDFIVIGGDFNCFGNPGWGYDDVLPYFKKSQDQRNPFLAQNTTYHSTDNITSGIETSIQFYEKMLFTRGYLTVQDPPFNTPLGPTYLQVTQEMRYNIVDI</sequence>
<keyword evidence="2" id="KW-1185">Reference proteome</keyword>
<name>A0A834P7G8_VESPE</name>
<dbReference type="EMBL" id="JACSDY010000003">
    <property type="protein sequence ID" value="KAF7431586.1"/>
    <property type="molecule type" value="Genomic_DNA"/>
</dbReference>
<gene>
    <name evidence="1" type="ORF">H0235_004510</name>
</gene>